<evidence type="ECO:0000313" key="1">
    <source>
        <dbReference type="EMBL" id="CAB5195172.1"/>
    </source>
</evidence>
<protein>
    <submittedName>
        <fullName evidence="1">Uncharacterized protein</fullName>
    </submittedName>
</protein>
<organism evidence="1">
    <name type="scientific">uncultured Caudovirales phage</name>
    <dbReference type="NCBI Taxonomy" id="2100421"/>
    <lineage>
        <taxon>Viruses</taxon>
        <taxon>Duplodnaviria</taxon>
        <taxon>Heunggongvirae</taxon>
        <taxon>Uroviricota</taxon>
        <taxon>Caudoviricetes</taxon>
        <taxon>Peduoviridae</taxon>
        <taxon>Maltschvirus</taxon>
        <taxon>Maltschvirus maltsch</taxon>
    </lineage>
</organism>
<proteinExistence type="predicted"/>
<gene>
    <name evidence="1" type="ORF">UFOVP167_61</name>
</gene>
<reference evidence="1" key="1">
    <citation type="submission" date="2020-05" db="EMBL/GenBank/DDBJ databases">
        <authorList>
            <person name="Chiriac C."/>
            <person name="Salcher M."/>
            <person name="Ghai R."/>
            <person name="Kavagutti S V."/>
        </authorList>
    </citation>
    <scope>NUCLEOTIDE SEQUENCE</scope>
</reference>
<name>A0A6J7WC27_9CAUD</name>
<dbReference type="EMBL" id="LR798222">
    <property type="protein sequence ID" value="CAB5195172.1"/>
    <property type="molecule type" value="Genomic_DNA"/>
</dbReference>
<sequence length="51" mass="5342">MPITPKGSKIKAAMEKEYGSKKGTSVFYASANKGKITGVEGGKKAKPKGKK</sequence>
<accession>A0A6J7WC27</accession>